<keyword evidence="7 10" id="KW-0594">Phospholipid biosynthesis</keyword>
<dbReference type="InterPro" id="IPR008205">
    <property type="entry name" value="GGGP_HepGP_synthase"/>
</dbReference>
<dbReference type="InterPro" id="IPR010946">
    <property type="entry name" value="GGGP_synth"/>
</dbReference>
<dbReference type="InterPro" id="IPR050064">
    <property type="entry name" value="IGPS_HisA/HisF"/>
</dbReference>
<evidence type="ECO:0000313" key="12">
    <source>
        <dbReference type="Proteomes" id="UP000623215"/>
    </source>
</evidence>
<keyword evidence="2 10" id="KW-0444">Lipid biosynthesis</keyword>
<comment type="pathway">
    <text evidence="10">Membrane lipid metabolism; glycerophospholipid metabolism.</text>
</comment>
<gene>
    <name evidence="11" type="ORF">EYH55_02505</name>
</gene>
<keyword evidence="6 10" id="KW-0443">Lipid metabolism</keyword>
<dbReference type="NCBIfam" id="NF003198">
    <property type="entry name" value="PRK04169.1-2"/>
    <property type="match status" value="1"/>
</dbReference>
<dbReference type="Pfam" id="PF01884">
    <property type="entry name" value="PcrB"/>
    <property type="match status" value="1"/>
</dbReference>
<dbReference type="GO" id="GO:0005737">
    <property type="term" value="C:cytoplasm"/>
    <property type="evidence" value="ECO:0007669"/>
    <property type="project" value="UniProtKB-SubCell"/>
</dbReference>
<comment type="catalytic activity">
    <reaction evidence="9 10">
        <text>sn-glycerol 1-phosphate + (2E,6E,10E)-geranylgeranyl diphosphate = sn-3-O-(geranylgeranyl)glycerol 1-phosphate + diphosphate</text>
        <dbReference type="Rhea" id="RHEA:23404"/>
        <dbReference type="ChEBI" id="CHEBI:33019"/>
        <dbReference type="ChEBI" id="CHEBI:57677"/>
        <dbReference type="ChEBI" id="CHEBI:57685"/>
        <dbReference type="ChEBI" id="CHEBI:58756"/>
        <dbReference type="EC" id="2.5.1.41"/>
    </reaction>
</comment>
<dbReference type="Proteomes" id="UP000623215">
    <property type="component" value="Unassembled WGS sequence"/>
</dbReference>
<comment type="caution">
    <text evidence="10">Lacks conserved residue(s) required for the propagation of feature annotation.</text>
</comment>
<evidence type="ECO:0000256" key="4">
    <source>
        <dbReference type="ARBA" id="ARBA00022723"/>
    </source>
</evidence>
<keyword evidence="8 10" id="KW-1208">Phospholipid metabolism</keyword>
<dbReference type="SUPFAM" id="SSF51395">
    <property type="entry name" value="FMN-linked oxidoreductases"/>
    <property type="match status" value="1"/>
</dbReference>
<accession>A0A833EDM1</accession>
<keyword evidence="1 10" id="KW-0963">Cytoplasm</keyword>
<protein>
    <recommendedName>
        <fullName evidence="10">Geranylgeranylglyceryl phosphate synthase</fullName>
        <shortName evidence="10">GGGP synthase</shortName>
        <shortName evidence="10">GGGPS</shortName>
        <ecNumber evidence="10">2.5.1.41</ecNumber>
    </recommendedName>
    <alternativeName>
        <fullName evidence="10">(S)-3-O-geranylgeranylglyceryl phosphate synthase</fullName>
    </alternativeName>
    <alternativeName>
        <fullName evidence="10">Phosphoglycerol geranylgeranyltransferase</fullName>
    </alternativeName>
</protein>
<evidence type="ECO:0000256" key="9">
    <source>
        <dbReference type="ARBA" id="ARBA00047288"/>
    </source>
</evidence>
<evidence type="ECO:0000256" key="3">
    <source>
        <dbReference type="ARBA" id="ARBA00022679"/>
    </source>
</evidence>
<evidence type="ECO:0000256" key="8">
    <source>
        <dbReference type="ARBA" id="ARBA00023264"/>
    </source>
</evidence>
<dbReference type="NCBIfam" id="NF003201">
    <property type="entry name" value="PRK04169.1-5"/>
    <property type="match status" value="1"/>
</dbReference>
<reference evidence="11" key="1">
    <citation type="journal article" date="2020" name="ISME J.">
        <title>Gammaproteobacteria mediating utilization of methyl-, sulfur- and petroleum organic compounds in deep ocean hydrothermal plumes.</title>
        <authorList>
            <person name="Zhou Z."/>
            <person name="Liu Y."/>
            <person name="Pan J."/>
            <person name="Cron B.R."/>
            <person name="Toner B.M."/>
            <person name="Anantharaman K."/>
            <person name="Breier J.A."/>
            <person name="Dick G.J."/>
            <person name="Li M."/>
        </authorList>
    </citation>
    <scope>NUCLEOTIDE SEQUENCE</scope>
    <source>
        <strain evidence="11">SZUA-1534</strain>
    </source>
</reference>
<dbReference type="AlphaFoldDB" id="A0A833EDM1"/>
<evidence type="ECO:0000256" key="5">
    <source>
        <dbReference type="ARBA" id="ARBA00022842"/>
    </source>
</evidence>
<comment type="similarity">
    <text evidence="10">Belongs to the GGGP/HepGP synthase family. Group II subfamily.</text>
</comment>
<feature type="binding site" evidence="10">
    <location>
        <position position="53"/>
    </location>
    <ligand>
        <name>Mg(2+)</name>
        <dbReference type="ChEBI" id="CHEBI:18420"/>
    </ligand>
</feature>
<organism evidence="11 12">
    <name type="scientific">Methanothermococcus okinawensis</name>
    <dbReference type="NCBI Taxonomy" id="155863"/>
    <lineage>
        <taxon>Archaea</taxon>
        <taxon>Methanobacteriati</taxon>
        <taxon>Methanobacteriota</taxon>
        <taxon>Methanomada group</taxon>
        <taxon>Methanococci</taxon>
        <taxon>Methanococcales</taxon>
        <taxon>Methanococcaceae</taxon>
        <taxon>Methanothermococcus</taxon>
    </lineage>
</organism>
<dbReference type="EMBL" id="DQVW01000043">
    <property type="protein sequence ID" value="HIQ32333.1"/>
    <property type="molecule type" value="Genomic_DNA"/>
</dbReference>
<dbReference type="CDD" id="cd02812">
    <property type="entry name" value="PcrB_like"/>
    <property type="match status" value="1"/>
</dbReference>
<dbReference type="PANTHER" id="PTHR21235:SF22">
    <property type="entry name" value="GERANYLGERANYLGLYCERYL PHOSPHATE SYNTHASE"/>
    <property type="match status" value="1"/>
</dbReference>
<comment type="cofactor">
    <cofactor evidence="10">
        <name>Mg(2+)</name>
        <dbReference type="ChEBI" id="CHEBI:18420"/>
    </cofactor>
</comment>
<dbReference type="GO" id="GO:0000287">
    <property type="term" value="F:magnesium ion binding"/>
    <property type="evidence" value="ECO:0007669"/>
    <property type="project" value="UniProtKB-UniRule"/>
</dbReference>
<evidence type="ECO:0000256" key="2">
    <source>
        <dbReference type="ARBA" id="ARBA00022516"/>
    </source>
</evidence>
<evidence type="ECO:0000256" key="1">
    <source>
        <dbReference type="ARBA" id="ARBA00022490"/>
    </source>
</evidence>
<feature type="binding site" evidence="10">
    <location>
        <begin position="226"/>
        <end position="227"/>
    </location>
    <ligand>
        <name>sn-glycerol 1-phosphate</name>
        <dbReference type="ChEBI" id="CHEBI:57685"/>
    </ligand>
</feature>
<dbReference type="NCBIfam" id="TIGR01769">
    <property type="entry name" value="GGGP"/>
    <property type="match status" value="1"/>
</dbReference>
<evidence type="ECO:0000256" key="10">
    <source>
        <dbReference type="HAMAP-Rule" id="MF_00112"/>
    </source>
</evidence>
<proteinExistence type="inferred from homology"/>
<sequence length="252" mass="27338">MEISIGKVERKLYSILESEGALYFVLVDPGDGDISQVVERVGDYADAVIVGGSIGVSNLDQVTREIKKMVKDVPVILFPGNVDGLTPYADAVFFMSLMNSSNTYWTTLAPTLGSLTIKRYSLEPIPMAYLGVEPVGRTAVGFVGEVREIPQRKPEIAAMYCLSARYFGMRWAYLEAGSGAEYPVSDEMIKISKEISGINIIVGGGIRTPEVAYRKVVSGADAIVTGTVVEGDPTIMENIRDAVKRGGKEKLR</sequence>
<dbReference type="GO" id="GO:0000107">
    <property type="term" value="F:imidazoleglycerol-phosphate synthase activity"/>
    <property type="evidence" value="ECO:0007669"/>
    <property type="project" value="TreeGrafter"/>
</dbReference>
<comment type="caution">
    <text evidence="11">The sequence shown here is derived from an EMBL/GenBank/DDBJ whole genome shotgun (WGS) entry which is preliminary data.</text>
</comment>
<feature type="binding site" evidence="10">
    <location>
        <begin position="173"/>
        <end position="179"/>
    </location>
    <ligand>
        <name>sn-glycerol 1-phosphate</name>
        <dbReference type="ChEBI" id="CHEBI:57685"/>
    </ligand>
</feature>
<dbReference type="PANTHER" id="PTHR21235">
    <property type="entry name" value="IMIDAZOLE GLYCEROL PHOSPHATE SYNTHASE SUBUNIT HISF/H IGP SYNTHASE SUBUNIT HISF/H"/>
    <property type="match status" value="1"/>
</dbReference>
<dbReference type="UniPathway" id="UPA00940"/>
<keyword evidence="4 10" id="KW-0479">Metal-binding</keyword>
<comment type="subcellular location">
    <subcellularLocation>
        <location evidence="10">Cytoplasm</location>
    </subcellularLocation>
</comment>
<dbReference type="EC" id="2.5.1.41" evidence="10"/>
<feature type="binding site" evidence="10">
    <location>
        <position position="28"/>
    </location>
    <ligand>
        <name>Mg(2+)</name>
        <dbReference type="ChEBI" id="CHEBI:18420"/>
    </ligand>
</feature>
<dbReference type="GO" id="GO:0047294">
    <property type="term" value="F:phosphoglycerol geranylgeranyltransferase activity"/>
    <property type="evidence" value="ECO:0007669"/>
    <property type="project" value="UniProtKB-UniRule"/>
</dbReference>
<name>A0A833EDM1_9EURY</name>
<keyword evidence="3 10" id="KW-0808">Transferase</keyword>
<evidence type="ECO:0000313" key="11">
    <source>
        <dbReference type="EMBL" id="HIQ32333.1"/>
    </source>
</evidence>
<dbReference type="NCBIfam" id="TIGR01768">
    <property type="entry name" value="GGGP-family"/>
    <property type="match status" value="1"/>
</dbReference>
<evidence type="ECO:0000256" key="6">
    <source>
        <dbReference type="ARBA" id="ARBA00023098"/>
    </source>
</evidence>
<dbReference type="GO" id="GO:0046474">
    <property type="term" value="P:glycerophospholipid biosynthetic process"/>
    <property type="evidence" value="ECO:0007669"/>
    <property type="project" value="UniProtKB-UniRule"/>
</dbReference>
<comment type="function">
    <text evidence="10">Prenyltransferase that catalyzes the transfer of the geranylgeranyl moiety of geranylgeranyl diphosphate (GGPP) to the C3 hydroxyl of sn-glycerol-1-phosphate (G1P). This reaction is the first ether-bond-formation step in the biosynthesis of archaeal membrane lipids.</text>
</comment>
<dbReference type="InterPro" id="IPR038597">
    <property type="entry name" value="GGGP/HepGP_synthase_sf"/>
</dbReference>
<evidence type="ECO:0000256" key="7">
    <source>
        <dbReference type="ARBA" id="ARBA00023209"/>
    </source>
</evidence>
<keyword evidence="5 10" id="KW-0460">Magnesium</keyword>
<dbReference type="Gene3D" id="3.20.20.390">
    <property type="entry name" value="FMN-linked oxidoreductases"/>
    <property type="match status" value="1"/>
</dbReference>
<feature type="binding site" evidence="10">
    <location>
        <begin position="204"/>
        <end position="205"/>
    </location>
    <ligand>
        <name>sn-glycerol 1-phosphate</name>
        <dbReference type="ChEBI" id="CHEBI:57685"/>
    </ligand>
</feature>
<dbReference type="HAMAP" id="MF_00112">
    <property type="entry name" value="GGGP_HepGP_synthase"/>
    <property type="match status" value="1"/>
</dbReference>